<dbReference type="PANTHER" id="PTHR35472">
    <property type="match status" value="1"/>
</dbReference>
<reference evidence="2 3" key="1">
    <citation type="submission" date="2024-01" db="EMBL/GenBank/DDBJ databases">
        <authorList>
            <person name="Waweru B."/>
        </authorList>
    </citation>
    <scope>NUCLEOTIDE SEQUENCE [LARGE SCALE GENOMIC DNA]</scope>
</reference>
<evidence type="ECO:0000313" key="3">
    <source>
        <dbReference type="Proteomes" id="UP001314170"/>
    </source>
</evidence>
<comment type="caution">
    <text evidence="2">The sequence shown here is derived from an EMBL/GenBank/DDBJ whole genome shotgun (WGS) entry which is preliminary data.</text>
</comment>
<evidence type="ECO:0000256" key="1">
    <source>
        <dbReference type="SAM" id="MobiDB-lite"/>
    </source>
</evidence>
<proteinExistence type="predicted"/>
<dbReference type="InterPro" id="IPR055317">
    <property type="entry name" value="CLE14-like"/>
</dbReference>
<protein>
    <submittedName>
        <fullName evidence="2">Uncharacterized protein</fullName>
    </submittedName>
</protein>
<dbReference type="AlphaFoldDB" id="A0AAV1RHJ0"/>
<dbReference type="EMBL" id="CAWUPB010000994">
    <property type="protein sequence ID" value="CAK7335493.1"/>
    <property type="molecule type" value="Genomic_DNA"/>
</dbReference>
<dbReference type="PANTHER" id="PTHR35472:SF4">
    <property type="entry name" value="DUF19 DOMAIN-CONTAINING PROTEIN"/>
    <property type="match status" value="1"/>
</dbReference>
<sequence>LSRLAAMDGGRLGDVMSGCNDGRSVERLEDNGAIRGSKSNNSVEIFSEERGLDDADLCVLQKELHAYIKLRLISAIYHLFCCILFIKTMRIPNQRLSSFLFLMIILAVSQLSSCRHLHINLGDQTKKAAAETEVSPQFSLHFPAQAPEGSSKDEKDDPVYGVSFRTVPGGPNPLHN</sequence>
<accession>A0AAV1RHJ0</accession>
<evidence type="ECO:0000313" key="2">
    <source>
        <dbReference type="EMBL" id="CAK7335493.1"/>
    </source>
</evidence>
<gene>
    <name evidence="2" type="ORF">DCAF_LOCUS10487</name>
</gene>
<feature type="region of interest" description="Disordered" evidence="1">
    <location>
        <begin position="142"/>
        <end position="176"/>
    </location>
</feature>
<feature type="non-terminal residue" evidence="2">
    <location>
        <position position="1"/>
    </location>
</feature>
<dbReference type="Proteomes" id="UP001314170">
    <property type="component" value="Unassembled WGS sequence"/>
</dbReference>
<keyword evidence="3" id="KW-1185">Reference proteome</keyword>
<name>A0AAV1RHJ0_9ROSI</name>
<organism evidence="2 3">
    <name type="scientific">Dovyalis caffra</name>
    <dbReference type="NCBI Taxonomy" id="77055"/>
    <lineage>
        <taxon>Eukaryota</taxon>
        <taxon>Viridiplantae</taxon>
        <taxon>Streptophyta</taxon>
        <taxon>Embryophyta</taxon>
        <taxon>Tracheophyta</taxon>
        <taxon>Spermatophyta</taxon>
        <taxon>Magnoliopsida</taxon>
        <taxon>eudicotyledons</taxon>
        <taxon>Gunneridae</taxon>
        <taxon>Pentapetalae</taxon>
        <taxon>rosids</taxon>
        <taxon>fabids</taxon>
        <taxon>Malpighiales</taxon>
        <taxon>Salicaceae</taxon>
        <taxon>Flacourtieae</taxon>
        <taxon>Dovyalis</taxon>
    </lineage>
</organism>